<feature type="transmembrane region" description="Helical" evidence="3">
    <location>
        <begin position="368"/>
        <end position="390"/>
    </location>
</feature>
<dbReference type="Proteomes" id="UP000006757">
    <property type="component" value="Unassembled WGS sequence"/>
</dbReference>
<evidence type="ECO:0000313" key="6">
    <source>
        <dbReference type="Proteomes" id="UP000006757"/>
    </source>
</evidence>
<accession>K1VB45</accession>
<feature type="transmembrane region" description="Helical" evidence="3">
    <location>
        <begin position="308"/>
        <end position="328"/>
    </location>
</feature>
<dbReference type="eggNOG" id="KOG2504">
    <property type="taxonomic scope" value="Eukaryota"/>
</dbReference>
<dbReference type="OrthoDB" id="2581982at2759"/>
<evidence type="ECO:0000259" key="4">
    <source>
        <dbReference type="PROSITE" id="PS50850"/>
    </source>
</evidence>
<keyword evidence="3" id="KW-0812">Transmembrane</keyword>
<feature type="transmembrane region" description="Helical" evidence="3">
    <location>
        <begin position="402"/>
        <end position="423"/>
    </location>
</feature>
<keyword evidence="3" id="KW-1133">Transmembrane helix</keyword>
<dbReference type="PROSITE" id="PS50850">
    <property type="entry name" value="MFS"/>
    <property type="match status" value="1"/>
</dbReference>
<feature type="transmembrane region" description="Helical" evidence="3">
    <location>
        <begin position="238"/>
        <end position="259"/>
    </location>
</feature>
<dbReference type="CDD" id="cd17352">
    <property type="entry name" value="MFS_MCT_SLC16"/>
    <property type="match status" value="1"/>
</dbReference>
<feature type="transmembrane region" description="Helical" evidence="3">
    <location>
        <begin position="206"/>
        <end position="226"/>
    </location>
</feature>
<feature type="transmembrane region" description="Helical" evidence="3">
    <location>
        <begin position="280"/>
        <end position="302"/>
    </location>
</feature>
<dbReference type="HOGENOM" id="CLU_001265_1_0_1"/>
<proteinExistence type="inferred from homology"/>
<comment type="similarity">
    <text evidence="2">Belongs to the major facilitator superfamily. Monocarboxylate porter (TC 2.A.1.13) family.</text>
</comment>
<evidence type="ECO:0000256" key="2">
    <source>
        <dbReference type="ARBA" id="ARBA00006727"/>
    </source>
</evidence>
<dbReference type="EMBL" id="AMBO01000322">
    <property type="protein sequence ID" value="EKD01260.1"/>
    <property type="molecule type" value="Genomic_DNA"/>
</dbReference>
<feature type="transmembrane region" description="Helical" evidence="3">
    <location>
        <begin position="174"/>
        <end position="194"/>
    </location>
</feature>
<name>K1VB45_TRIAC</name>
<gene>
    <name evidence="5" type="ORF">A1Q2_04417</name>
</gene>
<dbReference type="PANTHER" id="PTHR11360">
    <property type="entry name" value="MONOCARBOXYLATE TRANSPORTER"/>
    <property type="match status" value="1"/>
</dbReference>
<dbReference type="InterPro" id="IPR036259">
    <property type="entry name" value="MFS_trans_sf"/>
</dbReference>
<feature type="transmembrane region" description="Helical" evidence="3">
    <location>
        <begin position="340"/>
        <end position="362"/>
    </location>
</feature>
<feature type="transmembrane region" description="Helical" evidence="3">
    <location>
        <begin position="443"/>
        <end position="461"/>
    </location>
</feature>
<feature type="transmembrane region" description="Helical" evidence="3">
    <location>
        <begin position="104"/>
        <end position="122"/>
    </location>
</feature>
<comment type="caution">
    <text evidence="5">The sequence shown here is derived from an EMBL/GenBank/DDBJ whole genome shotgun (WGS) entry which is preliminary data.</text>
</comment>
<dbReference type="SUPFAM" id="SSF103473">
    <property type="entry name" value="MFS general substrate transporter"/>
    <property type="match status" value="1"/>
</dbReference>
<dbReference type="PANTHER" id="PTHR11360:SF177">
    <property type="entry name" value="RIBOFLAVIN TRANSPORTER MCH5"/>
    <property type="match status" value="1"/>
</dbReference>
<dbReference type="Gene3D" id="1.20.1250.20">
    <property type="entry name" value="MFS general substrate transporter like domains"/>
    <property type="match status" value="2"/>
</dbReference>
<evidence type="ECO:0000256" key="1">
    <source>
        <dbReference type="ARBA" id="ARBA00004141"/>
    </source>
</evidence>
<evidence type="ECO:0000256" key="3">
    <source>
        <dbReference type="SAM" id="Phobius"/>
    </source>
</evidence>
<keyword evidence="3" id="KW-0472">Membrane</keyword>
<comment type="subcellular location">
    <subcellularLocation>
        <location evidence="1">Membrane</location>
        <topology evidence="1">Multi-pass membrane protein</topology>
    </subcellularLocation>
</comment>
<keyword evidence="6" id="KW-1185">Reference proteome</keyword>
<dbReference type="GO" id="GO:0016020">
    <property type="term" value="C:membrane"/>
    <property type="evidence" value="ECO:0007669"/>
    <property type="project" value="UniProtKB-SubCell"/>
</dbReference>
<dbReference type="InterPro" id="IPR050327">
    <property type="entry name" value="Proton-linked_MCT"/>
</dbReference>
<dbReference type="AlphaFoldDB" id="K1VB45"/>
<feature type="domain" description="Major facilitator superfamily (MFS) profile" evidence="4">
    <location>
        <begin position="281"/>
        <end position="472"/>
    </location>
</feature>
<organism evidence="5 6">
    <name type="scientific">Trichosporon asahii var. asahii (strain CBS 8904)</name>
    <name type="common">Yeast</name>
    <dbReference type="NCBI Taxonomy" id="1220162"/>
    <lineage>
        <taxon>Eukaryota</taxon>
        <taxon>Fungi</taxon>
        <taxon>Dikarya</taxon>
        <taxon>Basidiomycota</taxon>
        <taxon>Agaricomycotina</taxon>
        <taxon>Tremellomycetes</taxon>
        <taxon>Trichosporonales</taxon>
        <taxon>Trichosporonaceae</taxon>
        <taxon>Trichosporon</taxon>
    </lineage>
</organism>
<dbReference type="InterPro" id="IPR011701">
    <property type="entry name" value="MFS"/>
</dbReference>
<dbReference type="InterPro" id="IPR020846">
    <property type="entry name" value="MFS_dom"/>
</dbReference>
<protein>
    <submittedName>
        <fullName evidence="5">Transporter</fullName>
    </submittedName>
</protein>
<feature type="transmembrane region" description="Helical" evidence="3">
    <location>
        <begin position="134"/>
        <end position="154"/>
    </location>
</feature>
<reference evidence="5 6" key="1">
    <citation type="journal article" date="2012" name="Eukaryot. Cell">
        <title>Genome sequence of the Trichosporon asahii environmental strain CBS 8904.</title>
        <authorList>
            <person name="Yang R.Y."/>
            <person name="Li H.T."/>
            <person name="Zhu H."/>
            <person name="Zhou G.P."/>
            <person name="Wang M."/>
            <person name="Wang L."/>
        </authorList>
    </citation>
    <scope>NUCLEOTIDE SEQUENCE [LARGE SCALE GENOMIC DNA]</scope>
    <source>
        <strain evidence="5 6">CBS 8904</strain>
    </source>
</reference>
<evidence type="ECO:0000313" key="5">
    <source>
        <dbReference type="EMBL" id="EKD01260.1"/>
    </source>
</evidence>
<dbReference type="Pfam" id="PF07690">
    <property type="entry name" value="MFS_1"/>
    <property type="match status" value="1"/>
</dbReference>
<sequence length="472" mass="49855">MKDSSGDTTPVTTVTEKDAKDVAVLDYAEHAEPTLAVDENAVAAPVDPPETPPTALDIGPPPDGGTLAWMTVAGSFCATLATFGITNAYGVFQAYYAQNQLKGYSASTISWIGALQQFLLFFNGLLAGRLFDAFGCEAVFITGTVLCTFSLMMTSCKCVPVTKLTSVCTQYYQLMLSQGLLFGLGSSLIFTPAVAAPSHWFARKRALATSLGMTGSGIGGAVWPIAINRMIDAIGFGWAIRTCGFIVLFLLCLATLLIHRRLPRKRFQPLTHVWHQFSDTNFAIFTLGIGLSGLGMFTPFFYLTTNALRLGAAPTLAASMISFLNAGSTLGRLGAFVGDFAGHLNMMVLGDVGIMLTLFAMWVPLNSVSVLIAFSVLYGMLAGFVISLCPTCVAHISPPTEIGARVGLMYAAVALFALAGPPINGALISNKGGGREGYRDSGLFSGAAVALSLSCVVLARMRIAKGKLRAKV</sequence>
<dbReference type="InParanoid" id="K1VB45"/>
<feature type="transmembrane region" description="Helical" evidence="3">
    <location>
        <begin position="67"/>
        <end position="92"/>
    </location>
</feature>
<dbReference type="GO" id="GO:0022857">
    <property type="term" value="F:transmembrane transporter activity"/>
    <property type="evidence" value="ECO:0007669"/>
    <property type="project" value="InterPro"/>
</dbReference>